<name>A0A4R5EWT2_9ACTN</name>
<keyword evidence="3" id="KW-1185">Reference proteome</keyword>
<sequence>MISAAWFALLRGPQVSTISGAGPAGDFPVPLVDGEGRGVWHRRRSGRRIDLTVEPQSSASRWSGRARDGGPARAGNNYFPTKMGW</sequence>
<gene>
    <name evidence="2" type="ORF">E1295_32880</name>
</gene>
<evidence type="ECO:0000313" key="2">
    <source>
        <dbReference type="EMBL" id="TDE39322.1"/>
    </source>
</evidence>
<evidence type="ECO:0000256" key="1">
    <source>
        <dbReference type="SAM" id="MobiDB-lite"/>
    </source>
</evidence>
<dbReference type="Proteomes" id="UP000295136">
    <property type="component" value="Unassembled WGS sequence"/>
</dbReference>
<protein>
    <submittedName>
        <fullName evidence="2">Uncharacterized protein</fullName>
    </submittedName>
</protein>
<accession>A0A4R5EWT2</accession>
<organism evidence="2 3">
    <name type="scientific">Nonomuraea mesophila</name>
    <dbReference type="NCBI Taxonomy" id="2530382"/>
    <lineage>
        <taxon>Bacteria</taxon>
        <taxon>Bacillati</taxon>
        <taxon>Actinomycetota</taxon>
        <taxon>Actinomycetes</taxon>
        <taxon>Streptosporangiales</taxon>
        <taxon>Streptosporangiaceae</taxon>
        <taxon>Nonomuraea</taxon>
    </lineage>
</organism>
<dbReference type="EMBL" id="SMLD01000115">
    <property type="protein sequence ID" value="TDE39322.1"/>
    <property type="molecule type" value="Genomic_DNA"/>
</dbReference>
<dbReference type="AlphaFoldDB" id="A0A4R5EWT2"/>
<proteinExistence type="predicted"/>
<evidence type="ECO:0000313" key="3">
    <source>
        <dbReference type="Proteomes" id="UP000295136"/>
    </source>
</evidence>
<feature type="region of interest" description="Disordered" evidence="1">
    <location>
        <begin position="54"/>
        <end position="85"/>
    </location>
</feature>
<comment type="caution">
    <text evidence="2">The sequence shown here is derived from an EMBL/GenBank/DDBJ whole genome shotgun (WGS) entry which is preliminary data.</text>
</comment>
<reference evidence="2 3" key="1">
    <citation type="submission" date="2019-03" db="EMBL/GenBank/DDBJ databases">
        <title>Draft genome sequences of novel Actinobacteria.</title>
        <authorList>
            <person name="Sahin N."/>
            <person name="Ay H."/>
            <person name="Saygin H."/>
        </authorList>
    </citation>
    <scope>NUCLEOTIDE SEQUENCE [LARGE SCALE GENOMIC DNA]</scope>
    <source>
        <strain evidence="2 3">6K102</strain>
    </source>
</reference>